<dbReference type="Gene3D" id="3.40.50.720">
    <property type="entry name" value="NAD(P)-binding Rossmann-like Domain"/>
    <property type="match status" value="2"/>
</dbReference>
<keyword evidence="2" id="KW-0520">NAD</keyword>
<evidence type="ECO:0000256" key="2">
    <source>
        <dbReference type="ARBA" id="ARBA00023027"/>
    </source>
</evidence>
<dbReference type="InterPro" id="IPR006140">
    <property type="entry name" value="D-isomer_DH_NAD-bd"/>
</dbReference>
<dbReference type="GO" id="GO:0051287">
    <property type="term" value="F:NAD binding"/>
    <property type="evidence" value="ECO:0007669"/>
    <property type="project" value="InterPro"/>
</dbReference>
<evidence type="ECO:0000313" key="4">
    <source>
        <dbReference type="EMBL" id="SUZ74385.1"/>
    </source>
</evidence>
<protein>
    <recommendedName>
        <fullName evidence="3">D-isomer specific 2-hydroxyacid dehydrogenase NAD-binding domain-containing protein</fullName>
    </recommendedName>
</protein>
<gene>
    <name evidence="4" type="ORF">METZ01_LOCUS27239</name>
</gene>
<evidence type="ECO:0000259" key="3">
    <source>
        <dbReference type="Pfam" id="PF02826"/>
    </source>
</evidence>
<dbReference type="InterPro" id="IPR036291">
    <property type="entry name" value="NAD(P)-bd_dom_sf"/>
</dbReference>
<sequence length="316" mass="33872">MGTTTRPRFSKILVCDTRGDEIAAYVTTRRPDLNCRVRTADSLTAEDQTWADALVGFTVPVDLEHSSIRWVHSTGAGVDGLLSGRPWPKGVTLTRSKGRLGDRMAEYCVGHALTQSQRILRFQRDQAARRWAPVEPETIRDSTAVILGTGSVGAAIAARFAALGCVTIGVSRRGRPHPTFARVHAVTELAAVVPAARWLVLAAPLTPDTRRLVGARVLNQCHGAFLINVARGELLETGALLAALKTRALVGAALDVFDEEPLPEDSPLWEAPNVVITPHIAGVTHTSEAGAAFLEALRRLEAGEPVPMAIDTACGY</sequence>
<evidence type="ECO:0000256" key="1">
    <source>
        <dbReference type="ARBA" id="ARBA00023002"/>
    </source>
</evidence>
<proteinExistence type="predicted"/>
<name>A0A381Q4X2_9ZZZZ</name>
<dbReference type="CDD" id="cd05300">
    <property type="entry name" value="2-Hacid_dh_1"/>
    <property type="match status" value="1"/>
</dbReference>
<dbReference type="PANTHER" id="PTHR43333">
    <property type="entry name" value="2-HACID_DH_C DOMAIN-CONTAINING PROTEIN"/>
    <property type="match status" value="1"/>
</dbReference>
<reference evidence="4" key="1">
    <citation type="submission" date="2018-05" db="EMBL/GenBank/DDBJ databases">
        <authorList>
            <person name="Lanie J.A."/>
            <person name="Ng W.-L."/>
            <person name="Kazmierczak K.M."/>
            <person name="Andrzejewski T.M."/>
            <person name="Davidsen T.M."/>
            <person name="Wayne K.J."/>
            <person name="Tettelin H."/>
            <person name="Glass J.I."/>
            <person name="Rusch D."/>
            <person name="Podicherti R."/>
            <person name="Tsui H.-C.T."/>
            <person name="Winkler M.E."/>
        </authorList>
    </citation>
    <scope>NUCLEOTIDE SEQUENCE</scope>
</reference>
<dbReference type="AlphaFoldDB" id="A0A381Q4X2"/>
<feature type="domain" description="D-isomer specific 2-hydroxyacid dehydrogenase NAD-binding" evidence="3">
    <location>
        <begin position="110"/>
        <end position="281"/>
    </location>
</feature>
<dbReference type="SUPFAM" id="SSF51735">
    <property type="entry name" value="NAD(P)-binding Rossmann-fold domains"/>
    <property type="match status" value="1"/>
</dbReference>
<dbReference type="PANTHER" id="PTHR43333:SF1">
    <property type="entry name" value="D-ISOMER SPECIFIC 2-HYDROXYACID DEHYDROGENASE NAD-BINDING DOMAIN-CONTAINING PROTEIN"/>
    <property type="match status" value="1"/>
</dbReference>
<dbReference type="GO" id="GO:0016491">
    <property type="term" value="F:oxidoreductase activity"/>
    <property type="evidence" value="ECO:0007669"/>
    <property type="project" value="UniProtKB-KW"/>
</dbReference>
<dbReference type="EMBL" id="UINC01001209">
    <property type="protein sequence ID" value="SUZ74385.1"/>
    <property type="molecule type" value="Genomic_DNA"/>
</dbReference>
<accession>A0A381Q4X2</accession>
<keyword evidence="1" id="KW-0560">Oxidoreductase</keyword>
<dbReference type="Pfam" id="PF02826">
    <property type="entry name" value="2-Hacid_dh_C"/>
    <property type="match status" value="1"/>
</dbReference>
<organism evidence="4">
    <name type="scientific">marine metagenome</name>
    <dbReference type="NCBI Taxonomy" id="408172"/>
    <lineage>
        <taxon>unclassified sequences</taxon>
        <taxon>metagenomes</taxon>
        <taxon>ecological metagenomes</taxon>
    </lineage>
</organism>